<dbReference type="PANTHER" id="PTHR21600:SF87">
    <property type="entry name" value="RNA PSEUDOURIDYLATE SYNTHASE DOMAIN-CONTAINING PROTEIN 1"/>
    <property type="match status" value="1"/>
</dbReference>
<reference evidence="5" key="1">
    <citation type="submission" date="2021-02" db="EMBL/GenBank/DDBJ databases">
        <authorList>
            <person name="Dougan E. K."/>
            <person name="Rhodes N."/>
            <person name="Thang M."/>
            <person name="Chan C."/>
        </authorList>
    </citation>
    <scope>NUCLEOTIDE SEQUENCE</scope>
</reference>
<feature type="domain" description="Pseudouridine synthase RsuA/RluA-like" evidence="4">
    <location>
        <begin position="362"/>
        <end position="530"/>
    </location>
</feature>
<dbReference type="Proteomes" id="UP000626109">
    <property type="component" value="Unassembled WGS sequence"/>
</dbReference>
<dbReference type="GO" id="GO:0009982">
    <property type="term" value="F:pseudouridine synthase activity"/>
    <property type="evidence" value="ECO:0007669"/>
    <property type="project" value="InterPro"/>
</dbReference>
<name>A0A813JWV0_POLGL</name>
<evidence type="ECO:0000256" key="2">
    <source>
        <dbReference type="PROSITE-ProRule" id="PRU00708"/>
    </source>
</evidence>
<dbReference type="GO" id="GO:0000455">
    <property type="term" value="P:enzyme-directed rRNA pseudouridine synthesis"/>
    <property type="evidence" value="ECO:0007669"/>
    <property type="project" value="TreeGrafter"/>
</dbReference>
<evidence type="ECO:0000256" key="3">
    <source>
        <dbReference type="SAM" id="MobiDB-lite"/>
    </source>
</evidence>
<feature type="non-terminal residue" evidence="5">
    <location>
        <position position="1"/>
    </location>
</feature>
<dbReference type="SUPFAM" id="SSF55120">
    <property type="entry name" value="Pseudouridine synthase"/>
    <property type="match status" value="1"/>
</dbReference>
<sequence length="592" mass="63506">TESATFLQAKGSGSSPGESGSIGQRLSRVEPRRGQRKGQESSSSQGSQTKLLRQLLSLGPGASLNEVQEVIKTQLERWDDQPKLATVVLKALATEGWPEVAQHVLRIMRAAGVGVNEFHVGCAVNSCQKGGKWQLAAHVLQEMCERQAFPDKYGYNACLSSCEKGGGWQMAMVLIQLMPRKRVAPTHISYGAVISACEKQGEWLLALRLLRNMPEQTLAADVINFAAAISACEKGGQWQSAISLLLEDMPTGDVAPNSICYGAAITACERAGRWEHALSLLSLMLPNRLVPNGRQVGSAANALRSGSGRDSAFSLLQAFRQIWMQQPSQSESLSSALRHVNPPPLDAKGNAEIQVLRIGSGVVALLKPAGMRSEGALRKLSLHCRSAGGFVKDNNNNDTQFTLVSRLDRGTSGVMPVSLGAEGSAATNWLQAQFAGRLVSKEYVALCQGPSLGACGTKGEVTTPLLQVDDLEGQTFRTEISSLGQESTTSYEVVARYLSPKQQAAGSELMLLRVQPRTGRRHQIRVHLASIGRPLVGDGDYGDGAASAVSCPRLFLHCRRVGLQDLGLNDFVVEAPLPPELEEVLATLARAE</sequence>
<dbReference type="AlphaFoldDB" id="A0A813JWV0"/>
<organism evidence="5 6">
    <name type="scientific">Polarella glacialis</name>
    <name type="common">Dinoflagellate</name>
    <dbReference type="NCBI Taxonomy" id="89957"/>
    <lineage>
        <taxon>Eukaryota</taxon>
        <taxon>Sar</taxon>
        <taxon>Alveolata</taxon>
        <taxon>Dinophyceae</taxon>
        <taxon>Suessiales</taxon>
        <taxon>Suessiaceae</taxon>
        <taxon>Polarella</taxon>
    </lineage>
</organism>
<gene>
    <name evidence="5" type="ORF">PGLA2088_LOCUS25222</name>
</gene>
<dbReference type="Pfam" id="PF13812">
    <property type="entry name" value="PPR_3"/>
    <property type="match status" value="1"/>
</dbReference>
<protein>
    <recommendedName>
        <fullName evidence="4">Pseudouridine synthase RsuA/RluA-like domain-containing protein</fullName>
    </recommendedName>
</protein>
<feature type="compositionally biased region" description="Low complexity" evidence="3">
    <location>
        <begin position="11"/>
        <end position="23"/>
    </location>
</feature>
<evidence type="ECO:0000313" key="6">
    <source>
        <dbReference type="Proteomes" id="UP000626109"/>
    </source>
</evidence>
<feature type="compositionally biased region" description="Basic and acidic residues" evidence="3">
    <location>
        <begin position="27"/>
        <end position="39"/>
    </location>
</feature>
<dbReference type="InterPro" id="IPR002885">
    <property type="entry name" value="PPR_rpt"/>
</dbReference>
<accession>A0A813JWV0</accession>
<comment type="caution">
    <text evidence="5">The sequence shown here is derived from an EMBL/GenBank/DDBJ whole genome shotgun (WGS) entry which is preliminary data.</text>
</comment>
<evidence type="ECO:0000313" key="5">
    <source>
        <dbReference type="EMBL" id="CAE8686951.1"/>
    </source>
</evidence>
<dbReference type="GO" id="GO:0003723">
    <property type="term" value="F:RNA binding"/>
    <property type="evidence" value="ECO:0007669"/>
    <property type="project" value="InterPro"/>
</dbReference>
<dbReference type="CDD" id="cd02869">
    <property type="entry name" value="PseudoU_synth_RluA_like"/>
    <property type="match status" value="1"/>
</dbReference>
<proteinExistence type="inferred from homology"/>
<dbReference type="Pfam" id="PF01535">
    <property type="entry name" value="PPR"/>
    <property type="match status" value="1"/>
</dbReference>
<dbReference type="Pfam" id="PF00849">
    <property type="entry name" value="PseudoU_synth_2"/>
    <property type="match status" value="1"/>
</dbReference>
<dbReference type="Gene3D" id="1.25.40.10">
    <property type="entry name" value="Tetratricopeptide repeat domain"/>
    <property type="match status" value="2"/>
</dbReference>
<dbReference type="Gene3D" id="3.30.2350.10">
    <property type="entry name" value="Pseudouridine synthase"/>
    <property type="match status" value="1"/>
</dbReference>
<dbReference type="EMBL" id="CAJNNW010026668">
    <property type="protein sequence ID" value="CAE8686951.1"/>
    <property type="molecule type" value="Genomic_DNA"/>
</dbReference>
<feature type="region of interest" description="Disordered" evidence="3">
    <location>
        <begin position="1"/>
        <end position="48"/>
    </location>
</feature>
<dbReference type="InterPro" id="IPR011990">
    <property type="entry name" value="TPR-like_helical_dom_sf"/>
</dbReference>
<evidence type="ECO:0000256" key="1">
    <source>
        <dbReference type="ARBA" id="ARBA00010876"/>
    </source>
</evidence>
<dbReference type="PROSITE" id="PS51375">
    <property type="entry name" value="PPR"/>
    <property type="match status" value="2"/>
</dbReference>
<comment type="similarity">
    <text evidence="1">Belongs to the pseudouridine synthase RluA family.</text>
</comment>
<dbReference type="PANTHER" id="PTHR21600">
    <property type="entry name" value="MITOCHONDRIAL RNA PSEUDOURIDINE SYNTHASE"/>
    <property type="match status" value="1"/>
</dbReference>
<feature type="repeat" description="PPR" evidence="2">
    <location>
        <begin position="151"/>
        <end position="185"/>
    </location>
</feature>
<dbReference type="InterPro" id="IPR020103">
    <property type="entry name" value="PsdUridine_synth_cat_dom_sf"/>
</dbReference>
<evidence type="ECO:0000259" key="4">
    <source>
        <dbReference type="Pfam" id="PF00849"/>
    </source>
</evidence>
<dbReference type="InterPro" id="IPR006145">
    <property type="entry name" value="PsdUridine_synth_RsuA/RluA"/>
</dbReference>
<feature type="repeat" description="PPR" evidence="2">
    <location>
        <begin position="257"/>
        <end position="291"/>
    </location>
</feature>
<dbReference type="InterPro" id="IPR050188">
    <property type="entry name" value="RluA_PseudoU_synthase"/>
</dbReference>